<evidence type="ECO:0000256" key="5">
    <source>
        <dbReference type="ARBA" id="ARBA00022969"/>
    </source>
</evidence>
<comment type="caution">
    <text evidence="11">The sequence shown here is derived from an EMBL/GenBank/DDBJ whole genome shotgun (WGS) entry which is preliminary data.</text>
</comment>
<gene>
    <name evidence="11" type="ORF">D1970_09015</name>
</gene>
<evidence type="ECO:0000313" key="12">
    <source>
        <dbReference type="Proteomes" id="UP000265816"/>
    </source>
</evidence>
<sequence length="211" mass="23436">MIKPKLNLVSPNKHNIKCPNAMDPESITIHNTYNDASAENEVKYMTSNNNEVSFHFAIDDKEVVQGIPLNRNAWAAGDGNGPGNRKSIHIEICYSKSGGTRYYQAEGLTVQFVAQLLKERGWGVERVKKHQDWSGKNCPHRILAEGRWDSFKNAVAIELKKLNSIKVKPKPSNKPTGGLYKVQVGAFKDKKNAEAQAAKLKAAGFQAFVTK</sequence>
<dbReference type="EMBL" id="QWVT01000015">
    <property type="protein sequence ID" value="RID85684.1"/>
    <property type="molecule type" value="Genomic_DNA"/>
</dbReference>
<keyword evidence="12" id="KW-1185">Reference proteome</keyword>
<dbReference type="GO" id="GO:0030435">
    <property type="term" value="P:sporulation resulting in formation of a cellular spore"/>
    <property type="evidence" value="ECO:0007669"/>
    <property type="project" value="UniProtKB-KW"/>
</dbReference>
<dbReference type="GO" id="GO:0071555">
    <property type="term" value="P:cell wall organization"/>
    <property type="evidence" value="ECO:0007669"/>
    <property type="project" value="UniProtKB-KW"/>
</dbReference>
<dbReference type="SUPFAM" id="SSF110997">
    <property type="entry name" value="Sporulation related repeat"/>
    <property type="match status" value="1"/>
</dbReference>
<evidence type="ECO:0000259" key="10">
    <source>
        <dbReference type="PROSITE" id="PS51724"/>
    </source>
</evidence>
<comment type="similarity">
    <text evidence="2">Belongs to the N-acetylmuramoyl-L-alanine amidase 2 family.</text>
</comment>
<dbReference type="GO" id="GO:0009254">
    <property type="term" value="P:peptidoglycan turnover"/>
    <property type="evidence" value="ECO:0007669"/>
    <property type="project" value="TreeGrafter"/>
</dbReference>
<dbReference type="RefSeq" id="WP_119112537.1">
    <property type="nucleotide sequence ID" value="NZ_CBCSEO010000002.1"/>
</dbReference>
<name>A0A398B877_9BACI</name>
<dbReference type="CDD" id="cd06583">
    <property type="entry name" value="PGRP"/>
    <property type="match status" value="1"/>
</dbReference>
<evidence type="ECO:0000256" key="1">
    <source>
        <dbReference type="ARBA" id="ARBA00001561"/>
    </source>
</evidence>
<dbReference type="InterPro" id="IPR036505">
    <property type="entry name" value="Amidase/PGRP_sf"/>
</dbReference>
<comment type="catalytic activity">
    <reaction evidence="1">
        <text>Hydrolyzes the link between N-acetylmuramoyl residues and L-amino acid residues in certain cell-wall glycopeptides.</text>
        <dbReference type="EC" id="3.5.1.28"/>
    </reaction>
</comment>
<dbReference type="SMART" id="SM00644">
    <property type="entry name" value="Ami_2"/>
    <property type="match status" value="1"/>
</dbReference>
<keyword evidence="4" id="KW-0378">Hydrolase</keyword>
<dbReference type="EC" id="3.5.1.28" evidence="3"/>
<evidence type="ECO:0000256" key="2">
    <source>
        <dbReference type="ARBA" id="ARBA00007553"/>
    </source>
</evidence>
<dbReference type="AlphaFoldDB" id="A0A398B877"/>
<dbReference type="Pfam" id="PF05036">
    <property type="entry name" value="SPOR"/>
    <property type="match status" value="1"/>
</dbReference>
<dbReference type="Gene3D" id="3.40.80.10">
    <property type="entry name" value="Peptidoglycan recognition protein-like"/>
    <property type="match status" value="1"/>
</dbReference>
<dbReference type="Pfam" id="PF01510">
    <property type="entry name" value="Amidase_2"/>
    <property type="match status" value="1"/>
</dbReference>
<evidence type="ECO:0000256" key="7">
    <source>
        <dbReference type="ARBA" id="ARBA00023316"/>
    </source>
</evidence>
<evidence type="ECO:0000313" key="11">
    <source>
        <dbReference type="EMBL" id="RID85684.1"/>
    </source>
</evidence>
<dbReference type="InterPro" id="IPR051206">
    <property type="entry name" value="NAMLAA_amidase_2"/>
</dbReference>
<dbReference type="PANTHER" id="PTHR30417:SF11">
    <property type="entry name" value="N-ACETYLMURAMOYL-L-ALANINE AMIDASE XLYA"/>
    <property type="match status" value="1"/>
</dbReference>
<dbReference type="GO" id="GO:0030420">
    <property type="term" value="P:establishment of competence for transformation"/>
    <property type="evidence" value="ECO:0007669"/>
    <property type="project" value="UniProtKB-KW"/>
</dbReference>
<dbReference type="InterPro" id="IPR036680">
    <property type="entry name" value="SPOR-like_sf"/>
</dbReference>
<dbReference type="PANTHER" id="PTHR30417">
    <property type="entry name" value="N-ACETYLMURAMOYL-L-ALANINE AMIDASE AMID"/>
    <property type="match status" value="1"/>
</dbReference>
<proteinExistence type="inferred from homology"/>
<dbReference type="InterPro" id="IPR007730">
    <property type="entry name" value="SPOR-like_dom"/>
</dbReference>
<accession>A0A398B877</accession>
<reference evidence="11 12" key="1">
    <citation type="submission" date="2018-08" db="EMBL/GenBank/DDBJ databases">
        <title>Bacillus jemisoniae sp. nov., Bacillus chryseoplanitiae sp. nov., Bacillus resnikiae sp. nov., and Bacillus frankliniae sp. nov., isolated from Viking spacecraft and associated surfaces.</title>
        <authorList>
            <person name="Seuylemezian A."/>
            <person name="Vaishampayan P."/>
        </authorList>
    </citation>
    <scope>NUCLEOTIDE SEQUENCE [LARGE SCALE GENOMIC DNA]</scope>
    <source>
        <strain evidence="11 12">JJ-247</strain>
    </source>
</reference>
<dbReference type="GO" id="GO:0009253">
    <property type="term" value="P:peptidoglycan catabolic process"/>
    <property type="evidence" value="ECO:0007669"/>
    <property type="project" value="InterPro"/>
</dbReference>
<dbReference type="SUPFAM" id="SSF55846">
    <property type="entry name" value="N-acetylmuramoyl-L-alanine amidase-like"/>
    <property type="match status" value="1"/>
</dbReference>
<dbReference type="OrthoDB" id="9794294at2"/>
<dbReference type="Gene3D" id="3.30.70.1070">
    <property type="entry name" value="Sporulation related repeat"/>
    <property type="match status" value="1"/>
</dbReference>
<dbReference type="Proteomes" id="UP000265816">
    <property type="component" value="Unassembled WGS sequence"/>
</dbReference>
<dbReference type="PROSITE" id="PS51724">
    <property type="entry name" value="SPOR"/>
    <property type="match status" value="1"/>
</dbReference>
<dbReference type="InterPro" id="IPR002502">
    <property type="entry name" value="Amidase_domain"/>
</dbReference>
<protein>
    <recommendedName>
        <fullName evidence="3">N-acetylmuramoyl-L-alanine amidase</fullName>
        <ecNumber evidence="3">3.5.1.28</ecNumber>
    </recommendedName>
    <alternativeName>
        <fullName evidence="9">Autolysin</fullName>
    </alternativeName>
    <alternativeName>
        <fullName evidence="8">Cell wall hydrolase</fullName>
    </alternativeName>
</protein>
<dbReference type="GO" id="GO:0008745">
    <property type="term" value="F:N-acetylmuramoyl-L-alanine amidase activity"/>
    <property type="evidence" value="ECO:0007669"/>
    <property type="project" value="UniProtKB-EC"/>
</dbReference>
<keyword evidence="7" id="KW-0961">Cell wall biogenesis/degradation</keyword>
<keyword evidence="6" id="KW-0178">Competence</keyword>
<evidence type="ECO:0000256" key="8">
    <source>
        <dbReference type="ARBA" id="ARBA00030881"/>
    </source>
</evidence>
<evidence type="ECO:0000256" key="4">
    <source>
        <dbReference type="ARBA" id="ARBA00022801"/>
    </source>
</evidence>
<evidence type="ECO:0000256" key="6">
    <source>
        <dbReference type="ARBA" id="ARBA00023287"/>
    </source>
</evidence>
<dbReference type="GO" id="GO:0042834">
    <property type="term" value="F:peptidoglycan binding"/>
    <property type="evidence" value="ECO:0007669"/>
    <property type="project" value="InterPro"/>
</dbReference>
<evidence type="ECO:0000256" key="9">
    <source>
        <dbReference type="ARBA" id="ARBA00032390"/>
    </source>
</evidence>
<feature type="domain" description="SPOR" evidence="10">
    <location>
        <begin position="174"/>
        <end position="211"/>
    </location>
</feature>
<evidence type="ECO:0000256" key="3">
    <source>
        <dbReference type="ARBA" id="ARBA00011901"/>
    </source>
</evidence>
<organism evidence="11 12">
    <name type="scientific">Mesobacillus zeae</name>
    <dbReference type="NCBI Taxonomy" id="1917180"/>
    <lineage>
        <taxon>Bacteria</taxon>
        <taxon>Bacillati</taxon>
        <taxon>Bacillota</taxon>
        <taxon>Bacilli</taxon>
        <taxon>Bacillales</taxon>
        <taxon>Bacillaceae</taxon>
        <taxon>Mesobacillus</taxon>
    </lineage>
</organism>
<keyword evidence="5" id="KW-0749">Sporulation</keyword>